<evidence type="ECO:0000256" key="7">
    <source>
        <dbReference type="RuleBase" id="RU362042"/>
    </source>
</evidence>
<dbReference type="Proteomes" id="UP000315389">
    <property type="component" value="Unassembled WGS sequence"/>
</dbReference>
<keyword evidence="5 7" id="KW-0378">Hydrolase</keyword>
<keyword evidence="11" id="KW-1185">Reference proteome</keyword>
<keyword evidence="7" id="KW-0812">Transmembrane</keyword>
<dbReference type="PROSITE" id="PS00761">
    <property type="entry name" value="SPASE_I_3"/>
    <property type="match status" value="1"/>
</dbReference>
<dbReference type="AlphaFoldDB" id="A0A542ZWH4"/>
<keyword evidence="7" id="KW-0472">Membrane</keyword>
<dbReference type="InterPro" id="IPR000223">
    <property type="entry name" value="Pept_S26A_signal_pept_1"/>
</dbReference>
<evidence type="ECO:0000313" key="10">
    <source>
        <dbReference type="EMBL" id="TQL64701.1"/>
    </source>
</evidence>
<evidence type="ECO:0000256" key="5">
    <source>
        <dbReference type="ARBA" id="ARBA00022801"/>
    </source>
</evidence>
<evidence type="ECO:0000256" key="8">
    <source>
        <dbReference type="SAM" id="MobiDB-lite"/>
    </source>
</evidence>
<dbReference type="GO" id="GO:0009003">
    <property type="term" value="F:signal peptidase activity"/>
    <property type="evidence" value="ECO:0007669"/>
    <property type="project" value="UniProtKB-EC"/>
</dbReference>
<dbReference type="InterPro" id="IPR019533">
    <property type="entry name" value="Peptidase_S26"/>
</dbReference>
<dbReference type="PANTHER" id="PTHR43390:SF1">
    <property type="entry name" value="CHLOROPLAST PROCESSING PEPTIDASE"/>
    <property type="match status" value="1"/>
</dbReference>
<keyword evidence="7" id="KW-0645">Protease</keyword>
<dbReference type="SUPFAM" id="SSF51306">
    <property type="entry name" value="LexA/Signal peptidase"/>
    <property type="match status" value="1"/>
</dbReference>
<dbReference type="NCBIfam" id="TIGR02227">
    <property type="entry name" value="sigpep_I_bact"/>
    <property type="match status" value="1"/>
</dbReference>
<dbReference type="GO" id="GO:0004252">
    <property type="term" value="F:serine-type endopeptidase activity"/>
    <property type="evidence" value="ECO:0007669"/>
    <property type="project" value="InterPro"/>
</dbReference>
<dbReference type="InterPro" id="IPR036286">
    <property type="entry name" value="LexA/Signal_pep-like_sf"/>
</dbReference>
<dbReference type="EC" id="3.4.21.89" evidence="4 7"/>
<organism evidence="10 11">
    <name type="scientific">Rarobacter faecitabidus</name>
    <dbReference type="NCBI Taxonomy" id="13243"/>
    <lineage>
        <taxon>Bacteria</taxon>
        <taxon>Bacillati</taxon>
        <taxon>Actinomycetota</taxon>
        <taxon>Actinomycetes</taxon>
        <taxon>Micrococcales</taxon>
        <taxon>Rarobacteraceae</taxon>
        <taxon>Rarobacter</taxon>
    </lineage>
</organism>
<dbReference type="Pfam" id="PF10502">
    <property type="entry name" value="Peptidase_S26"/>
    <property type="match status" value="1"/>
</dbReference>
<protein>
    <recommendedName>
        <fullName evidence="4 7">Signal peptidase I</fullName>
        <ecNumber evidence="4 7">3.4.21.89</ecNumber>
    </recommendedName>
</protein>
<reference evidence="10 11" key="1">
    <citation type="submission" date="2019-06" db="EMBL/GenBank/DDBJ databases">
        <title>Sequencing the genomes of 1000 actinobacteria strains.</title>
        <authorList>
            <person name="Klenk H.-P."/>
        </authorList>
    </citation>
    <scope>NUCLEOTIDE SEQUENCE [LARGE SCALE GENOMIC DNA]</scope>
    <source>
        <strain evidence="10 11">DSM 4813</strain>
    </source>
</reference>
<evidence type="ECO:0000256" key="2">
    <source>
        <dbReference type="ARBA" id="ARBA00004401"/>
    </source>
</evidence>
<comment type="subcellular location">
    <subcellularLocation>
        <location evidence="2">Cell membrane</location>
        <topology evidence="2">Single-pass type II membrane protein</topology>
    </subcellularLocation>
    <subcellularLocation>
        <location evidence="7">Membrane</location>
        <topology evidence="7">Single-pass type II membrane protein</topology>
    </subcellularLocation>
</comment>
<sequence length="293" mass="31910">MSNVSDDVTPAAGDPQGRPPLASDQKAADVASPIEPESGEQQDDSAPSGEASEPVEEAGNAPLTRKERRERWRRAHPTASHVLDFLTVIVVALVLSFLIKTFLAQPFVIPSESMEDTFVRGDRVVVSKLSTSVSHVRRGDIVVFRDDDGWLAEPVDVDRNALRRGLEAVGLLPETEHQYLIKRIIGVGGDNVACCDSQGRVTVNDQPITEPYLKPGSIPSQIPFSVQVPEGKLWVMGDNRQNSGDSRFHMGDPGGGFVDEDQVVGSAFATVWPLNRLSWHSNPESVFDQVPNP</sequence>
<dbReference type="PRINTS" id="PR00727">
    <property type="entry name" value="LEADERPTASE"/>
</dbReference>
<evidence type="ECO:0000313" key="11">
    <source>
        <dbReference type="Proteomes" id="UP000315389"/>
    </source>
</evidence>
<comment type="caution">
    <text evidence="10">The sequence shown here is derived from an EMBL/GenBank/DDBJ whole genome shotgun (WGS) entry which is preliminary data.</text>
</comment>
<dbReference type="GO" id="GO:0005886">
    <property type="term" value="C:plasma membrane"/>
    <property type="evidence" value="ECO:0007669"/>
    <property type="project" value="UniProtKB-SubCell"/>
</dbReference>
<feature type="region of interest" description="Disordered" evidence="8">
    <location>
        <begin position="1"/>
        <end position="72"/>
    </location>
</feature>
<feature type="active site" evidence="6">
    <location>
        <position position="113"/>
    </location>
</feature>
<gene>
    <name evidence="10" type="ORF">FB461_1210</name>
</gene>
<feature type="active site" evidence="6">
    <location>
        <position position="182"/>
    </location>
</feature>
<keyword evidence="7" id="KW-1133">Transmembrane helix</keyword>
<dbReference type="InterPro" id="IPR019758">
    <property type="entry name" value="Pept_S26A_signal_pept_1_CS"/>
</dbReference>
<feature type="transmembrane region" description="Helical" evidence="7">
    <location>
        <begin position="78"/>
        <end position="99"/>
    </location>
</feature>
<comment type="catalytic activity">
    <reaction evidence="1 7">
        <text>Cleavage of hydrophobic, N-terminal signal or leader sequences from secreted and periplasmic proteins.</text>
        <dbReference type="EC" id="3.4.21.89"/>
    </reaction>
</comment>
<dbReference type="RefSeq" id="WP_246046039.1">
    <property type="nucleotide sequence ID" value="NZ_BAAASV010000001.1"/>
</dbReference>
<dbReference type="GO" id="GO:0006465">
    <property type="term" value="P:signal peptide processing"/>
    <property type="evidence" value="ECO:0007669"/>
    <property type="project" value="InterPro"/>
</dbReference>
<name>A0A542ZWH4_RARFA</name>
<evidence type="ECO:0000256" key="4">
    <source>
        <dbReference type="ARBA" id="ARBA00013208"/>
    </source>
</evidence>
<dbReference type="PANTHER" id="PTHR43390">
    <property type="entry name" value="SIGNAL PEPTIDASE I"/>
    <property type="match status" value="1"/>
</dbReference>
<evidence type="ECO:0000256" key="1">
    <source>
        <dbReference type="ARBA" id="ARBA00000677"/>
    </source>
</evidence>
<proteinExistence type="inferred from homology"/>
<evidence type="ECO:0000256" key="6">
    <source>
        <dbReference type="PIRSR" id="PIRSR600223-1"/>
    </source>
</evidence>
<dbReference type="Gene3D" id="2.10.109.10">
    <property type="entry name" value="Umud Fragment, subunit A"/>
    <property type="match status" value="1"/>
</dbReference>
<accession>A0A542ZWH4</accession>
<dbReference type="EMBL" id="VFOS01000001">
    <property type="protein sequence ID" value="TQL64701.1"/>
    <property type="molecule type" value="Genomic_DNA"/>
</dbReference>
<dbReference type="CDD" id="cd06530">
    <property type="entry name" value="S26_SPase_I"/>
    <property type="match status" value="1"/>
</dbReference>
<evidence type="ECO:0000259" key="9">
    <source>
        <dbReference type="Pfam" id="PF10502"/>
    </source>
</evidence>
<evidence type="ECO:0000256" key="3">
    <source>
        <dbReference type="ARBA" id="ARBA00009370"/>
    </source>
</evidence>
<feature type="domain" description="Peptidase S26" evidence="9">
    <location>
        <begin position="84"/>
        <end position="272"/>
    </location>
</feature>
<comment type="similarity">
    <text evidence="3 7">Belongs to the peptidase S26 family.</text>
</comment>